<reference evidence="2" key="1">
    <citation type="submission" date="2015-01" db="EMBL/GenBank/DDBJ databases">
        <title>The Genome Sequence of Cladophialophora bantiana CBS 173.52.</title>
        <authorList>
            <consortium name="The Broad Institute Genomics Platform"/>
            <person name="Cuomo C."/>
            <person name="de Hoog S."/>
            <person name="Gorbushina A."/>
            <person name="Stielow B."/>
            <person name="Teixiera M."/>
            <person name="Abouelleil A."/>
            <person name="Chapman S.B."/>
            <person name="Priest M."/>
            <person name="Young S.K."/>
            <person name="Wortman J."/>
            <person name="Nusbaum C."/>
            <person name="Birren B."/>
        </authorList>
    </citation>
    <scope>NUCLEOTIDE SEQUENCE [LARGE SCALE GENOMIC DNA]</scope>
    <source>
        <strain evidence="2">CBS 173.52</strain>
    </source>
</reference>
<gene>
    <name evidence="2" type="ORF">Z519_11311</name>
</gene>
<feature type="compositionally biased region" description="Polar residues" evidence="1">
    <location>
        <begin position="72"/>
        <end position="85"/>
    </location>
</feature>
<dbReference type="VEuPathDB" id="FungiDB:Z519_11311"/>
<dbReference type="EMBL" id="KN847000">
    <property type="protein sequence ID" value="KIW88200.1"/>
    <property type="molecule type" value="Genomic_DNA"/>
</dbReference>
<keyword evidence="3" id="KW-1185">Reference proteome</keyword>
<name>A0A0D2HBA2_CLAB1</name>
<accession>A0A0D2HBA2</accession>
<dbReference type="OrthoDB" id="4158499at2759"/>
<feature type="region of interest" description="Disordered" evidence="1">
    <location>
        <begin position="56"/>
        <end position="94"/>
    </location>
</feature>
<dbReference type="GeneID" id="27704239"/>
<sequence length="145" mass="16060">MRIEIALDPTISPQKLVVTKAQIFSELEHVRESCEYSISLIWTLRMFEAVIARTHLSPTGTSPTEPSEGDENSTSINAPASNPNGQYRPAACSSNRLFEEDDEVDFNLPLTDDVFGILPVTENYDWLENLFGRGSNDITDPLGAV</sequence>
<dbReference type="RefSeq" id="XP_016614869.1">
    <property type="nucleotide sequence ID" value="XM_016769023.1"/>
</dbReference>
<evidence type="ECO:0000313" key="3">
    <source>
        <dbReference type="Proteomes" id="UP000053789"/>
    </source>
</evidence>
<feature type="compositionally biased region" description="Polar residues" evidence="1">
    <location>
        <begin position="56"/>
        <end position="65"/>
    </location>
</feature>
<dbReference type="Proteomes" id="UP000053789">
    <property type="component" value="Unassembled WGS sequence"/>
</dbReference>
<protein>
    <submittedName>
        <fullName evidence="2">Uncharacterized protein</fullName>
    </submittedName>
</protein>
<proteinExistence type="predicted"/>
<dbReference type="HOGENOM" id="CLU_1786637_0_0_1"/>
<evidence type="ECO:0000313" key="2">
    <source>
        <dbReference type="EMBL" id="KIW88200.1"/>
    </source>
</evidence>
<evidence type="ECO:0000256" key="1">
    <source>
        <dbReference type="SAM" id="MobiDB-lite"/>
    </source>
</evidence>
<dbReference type="AlphaFoldDB" id="A0A0D2HBA2"/>
<organism evidence="2 3">
    <name type="scientific">Cladophialophora bantiana (strain ATCC 10958 / CBS 173.52 / CDC B-1940 / NIH 8579)</name>
    <name type="common">Xylohypha bantiana</name>
    <dbReference type="NCBI Taxonomy" id="1442370"/>
    <lineage>
        <taxon>Eukaryota</taxon>
        <taxon>Fungi</taxon>
        <taxon>Dikarya</taxon>
        <taxon>Ascomycota</taxon>
        <taxon>Pezizomycotina</taxon>
        <taxon>Eurotiomycetes</taxon>
        <taxon>Chaetothyriomycetidae</taxon>
        <taxon>Chaetothyriales</taxon>
        <taxon>Herpotrichiellaceae</taxon>
        <taxon>Cladophialophora</taxon>
    </lineage>
</organism>